<feature type="transmembrane region" description="Helical" evidence="1">
    <location>
        <begin position="37"/>
        <end position="55"/>
    </location>
</feature>
<proteinExistence type="predicted"/>
<accession>A0ABX4HYG3</accession>
<dbReference type="Proteomes" id="UP000218427">
    <property type="component" value="Unassembled WGS sequence"/>
</dbReference>
<name>A0ABX4HYG3_9GAMM</name>
<evidence type="ECO:0008006" key="4">
    <source>
        <dbReference type="Google" id="ProtNLM"/>
    </source>
</evidence>
<dbReference type="EMBL" id="LRFG02000005">
    <property type="protein sequence ID" value="PCO04608.1"/>
    <property type="molecule type" value="Genomic_DNA"/>
</dbReference>
<keyword evidence="1" id="KW-0472">Membrane</keyword>
<evidence type="ECO:0000256" key="1">
    <source>
        <dbReference type="SAM" id="Phobius"/>
    </source>
</evidence>
<protein>
    <recommendedName>
        <fullName evidence="4">PEP-CTERM protein-sorting domain-containing protein</fullName>
    </recommendedName>
</protein>
<keyword evidence="3" id="KW-1185">Reference proteome</keyword>
<sequence length="59" mass="6540">MRLSSILFGLMALGQLWRLVAQPQVLVSGAPVPVWPSALAFILLLALSIWLWRLAKKAQ</sequence>
<reference evidence="2" key="1">
    <citation type="submission" date="2017-08" db="EMBL/GenBank/DDBJ databases">
        <title>Microbulbifer marisrubri sp. nov., a halophilic alphaproteobacterium isolated from marine sediment of the Yellow Sea, China.</title>
        <authorList>
            <person name="Zhang G."/>
            <person name="Xiong Q."/>
        </authorList>
    </citation>
    <scope>NUCLEOTIDE SEQUENCE [LARGE SCALE GENOMIC DNA]</scope>
    <source>
        <strain evidence="2">WRN-8</strain>
    </source>
</reference>
<organism evidence="2 3">
    <name type="scientific">Microbulbifer flavimaris</name>
    <dbReference type="NCBI Taxonomy" id="1781068"/>
    <lineage>
        <taxon>Bacteria</taxon>
        <taxon>Pseudomonadati</taxon>
        <taxon>Pseudomonadota</taxon>
        <taxon>Gammaproteobacteria</taxon>
        <taxon>Cellvibrionales</taxon>
        <taxon>Microbulbiferaceae</taxon>
        <taxon>Microbulbifer</taxon>
    </lineage>
</organism>
<keyword evidence="1" id="KW-0812">Transmembrane</keyword>
<comment type="caution">
    <text evidence="2">The sequence shown here is derived from an EMBL/GenBank/DDBJ whole genome shotgun (WGS) entry which is preliminary data.</text>
</comment>
<keyword evidence="1" id="KW-1133">Transmembrane helix</keyword>
<gene>
    <name evidence="2" type="ORF">AWR36_013430</name>
</gene>
<evidence type="ECO:0000313" key="3">
    <source>
        <dbReference type="Proteomes" id="UP000218427"/>
    </source>
</evidence>
<evidence type="ECO:0000313" key="2">
    <source>
        <dbReference type="EMBL" id="PCO04608.1"/>
    </source>
</evidence>